<evidence type="ECO:0000256" key="2">
    <source>
        <dbReference type="ARBA" id="ARBA00022723"/>
    </source>
</evidence>
<dbReference type="PANTHER" id="PTHR10071:SF281">
    <property type="entry name" value="BOX A-BINDING FACTOR-RELATED"/>
    <property type="match status" value="1"/>
</dbReference>
<dbReference type="GO" id="GO:0000981">
    <property type="term" value="F:DNA-binding transcription factor activity, RNA polymerase II-specific"/>
    <property type="evidence" value="ECO:0007669"/>
    <property type="project" value="TreeGrafter"/>
</dbReference>
<reference evidence="9" key="1">
    <citation type="submission" date="2021-07" db="EMBL/GenBank/DDBJ databases">
        <title>Draft genome of Mortierella alpina, strain LL118, isolated from an aspen leaf litter sample.</title>
        <authorList>
            <person name="Yang S."/>
            <person name="Vinatzer B.A."/>
        </authorList>
    </citation>
    <scope>NUCLEOTIDE SEQUENCE</scope>
    <source>
        <strain evidence="9">LL118</strain>
    </source>
</reference>
<keyword evidence="4" id="KW-0862">Zinc</keyword>
<evidence type="ECO:0000313" key="9">
    <source>
        <dbReference type="EMBL" id="KAG9325309.1"/>
    </source>
</evidence>
<dbReference type="InterPro" id="IPR039355">
    <property type="entry name" value="Transcription_factor_GATA"/>
</dbReference>
<feature type="region of interest" description="Disordered" evidence="7">
    <location>
        <begin position="338"/>
        <end position="363"/>
    </location>
</feature>
<sequence length="535" mass="57696">MADFYTNILEMPFLSDDYCFPFDINTTSAAPSSAQAPESSPLPLSPTYSLYSTSSPHDILMPFPEDCRDISQDSLLAFDPTGTLPTPAWSSELDNSSVGEGYPWTTPARQIPNPTGFTQFQEYQLEQDPNVFSFLGLAPASYLTAATQALTGQYPNPLMMQAIVEHSHDIRRPSVHPALSLQTKITQEGMMSPPETPSSTPSPVCLKPMSSPPMYARQMSPLSPTSPVAPALLPLPGHAEGESPSPAGVAFSGDSLPSPMSSAGPSSPMSSFTRPRPLKVSKPRKPSKAAIKAAAGLGVRCHNCGATATPLWRRSADNKPLCNACGLYHKLHAMHRPKHLQQTHTGQAGGHKSKYGPKMAGGTSSYDCQTEDCSSDGSSSSDMAAAVVPVPQPMCNNCKTTLTPLWRKDDAGDILCNACGLYYKLHHIHRPISLKRNVIRRRSRYENGKAAAAAAGTLLARPQQAMGYSQMSQMHPQAAGGAQQLQPRLEIQIQGYPQGQGQQPQIQPYPAHHPIHGSGMLPYQQPFHPAFSMMQ</sequence>
<dbReference type="InterPro" id="IPR000679">
    <property type="entry name" value="Znf_GATA"/>
</dbReference>
<dbReference type="AlphaFoldDB" id="A0A9P8A7E0"/>
<dbReference type="PANTHER" id="PTHR10071">
    <property type="entry name" value="TRANSCRIPTION FACTOR GATA FAMILY MEMBER"/>
    <property type="match status" value="1"/>
</dbReference>
<dbReference type="PROSITE" id="PS50114">
    <property type="entry name" value="GATA_ZN_FINGER_2"/>
    <property type="match status" value="2"/>
</dbReference>
<dbReference type="GO" id="GO:0000978">
    <property type="term" value="F:RNA polymerase II cis-regulatory region sequence-specific DNA binding"/>
    <property type="evidence" value="ECO:0007669"/>
    <property type="project" value="TreeGrafter"/>
</dbReference>
<evidence type="ECO:0000256" key="7">
    <source>
        <dbReference type="SAM" id="MobiDB-lite"/>
    </source>
</evidence>
<dbReference type="GO" id="GO:0045944">
    <property type="term" value="P:positive regulation of transcription by RNA polymerase II"/>
    <property type="evidence" value="ECO:0007669"/>
    <property type="project" value="TreeGrafter"/>
</dbReference>
<keyword evidence="3 6" id="KW-0863">Zinc-finger</keyword>
<keyword evidence="5" id="KW-0539">Nucleus</keyword>
<dbReference type="SMART" id="SM00401">
    <property type="entry name" value="ZnF_GATA"/>
    <property type="match status" value="2"/>
</dbReference>
<evidence type="ECO:0000256" key="4">
    <source>
        <dbReference type="ARBA" id="ARBA00022833"/>
    </source>
</evidence>
<feature type="domain" description="GATA-type" evidence="8">
    <location>
        <begin position="395"/>
        <end position="442"/>
    </location>
</feature>
<evidence type="ECO:0000259" key="8">
    <source>
        <dbReference type="PROSITE" id="PS50114"/>
    </source>
</evidence>
<dbReference type="Gene3D" id="3.30.50.10">
    <property type="entry name" value="Erythroid Transcription Factor GATA-1, subunit A"/>
    <property type="match status" value="2"/>
</dbReference>
<evidence type="ECO:0000313" key="10">
    <source>
        <dbReference type="Proteomes" id="UP000717515"/>
    </source>
</evidence>
<comment type="subcellular location">
    <subcellularLocation>
        <location evidence="1">Nucleus</location>
    </subcellularLocation>
</comment>
<evidence type="ECO:0000256" key="5">
    <source>
        <dbReference type="ARBA" id="ARBA00023242"/>
    </source>
</evidence>
<dbReference type="InterPro" id="IPR013088">
    <property type="entry name" value="Znf_NHR/GATA"/>
</dbReference>
<feature type="domain" description="GATA-type" evidence="8">
    <location>
        <begin position="295"/>
        <end position="337"/>
    </location>
</feature>
<dbReference type="PRINTS" id="PR00619">
    <property type="entry name" value="GATAZNFINGER"/>
</dbReference>
<dbReference type="CDD" id="cd00202">
    <property type="entry name" value="ZnF_GATA"/>
    <property type="match status" value="2"/>
</dbReference>
<feature type="compositionally biased region" description="Low complexity" evidence="7">
    <location>
        <begin position="255"/>
        <end position="271"/>
    </location>
</feature>
<name>A0A9P8A7E0_MORAP</name>
<proteinExistence type="predicted"/>
<dbReference type="GO" id="GO:0008270">
    <property type="term" value="F:zinc ion binding"/>
    <property type="evidence" value="ECO:0007669"/>
    <property type="project" value="UniProtKB-KW"/>
</dbReference>
<evidence type="ECO:0000256" key="3">
    <source>
        <dbReference type="ARBA" id="ARBA00022771"/>
    </source>
</evidence>
<dbReference type="GO" id="GO:0000122">
    <property type="term" value="P:negative regulation of transcription by RNA polymerase II"/>
    <property type="evidence" value="ECO:0007669"/>
    <property type="project" value="TreeGrafter"/>
</dbReference>
<organism evidence="9 10">
    <name type="scientific">Mortierella alpina</name>
    <name type="common">Oleaginous fungus</name>
    <name type="synonym">Mortierella renispora</name>
    <dbReference type="NCBI Taxonomy" id="64518"/>
    <lineage>
        <taxon>Eukaryota</taxon>
        <taxon>Fungi</taxon>
        <taxon>Fungi incertae sedis</taxon>
        <taxon>Mucoromycota</taxon>
        <taxon>Mortierellomycotina</taxon>
        <taxon>Mortierellomycetes</taxon>
        <taxon>Mortierellales</taxon>
        <taxon>Mortierellaceae</taxon>
        <taxon>Mortierella</taxon>
    </lineage>
</organism>
<dbReference type="GO" id="GO:0005634">
    <property type="term" value="C:nucleus"/>
    <property type="evidence" value="ECO:0007669"/>
    <property type="project" value="UniProtKB-SubCell"/>
</dbReference>
<comment type="caution">
    <text evidence="9">The sequence shown here is derived from an EMBL/GenBank/DDBJ whole genome shotgun (WGS) entry which is preliminary data.</text>
</comment>
<dbReference type="SUPFAM" id="SSF57716">
    <property type="entry name" value="Glucocorticoid receptor-like (DNA-binding domain)"/>
    <property type="match status" value="2"/>
</dbReference>
<protein>
    <recommendedName>
        <fullName evidence="8">GATA-type domain-containing protein</fullName>
    </recommendedName>
</protein>
<dbReference type="EMBL" id="JAIFTL010000043">
    <property type="protein sequence ID" value="KAG9325309.1"/>
    <property type="molecule type" value="Genomic_DNA"/>
</dbReference>
<feature type="region of interest" description="Disordered" evidence="7">
    <location>
        <begin position="218"/>
        <end position="291"/>
    </location>
</feature>
<dbReference type="PROSITE" id="PS00344">
    <property type="entry name" value="GATA_ZN_FINGER_1"/>
    <property type="match status" value="2"/>
</dbReference>
<evidence type="ECO:0000256" key="6">
    <source>
        <dbReference type="PROSITE-ProRule" id="PRU00094"/>
    </source>
</evidence>
<accession>A0A9P8A7E0</accession>
<feature type="compositionally biased region" description="Basic residues" evidence="7">
    <location>
        <begin position="276"/>
        <end position="287"/>
    </location>
</feature>
<evidence type="ECO:0000256" key="1">
    <source>
        <dbReference type="ARBA" id="ARBA00004123"/>
    </source>
</evidence>
<keyword evidence="2" id="KW-0479">Metal-binding</keyword>
<dbReference type="Pfam" id="PF00320">
    <property type="entry name" value="GATA"/>
    <property type="match status" value="2"/>
</dbReference>
<dbReference type="Proteomes" id="UP000717515">
    <property type="component" value="Unassembled WGS sequence"/>
</dbReference>
<gene>
    <name evidence="9" type="ORF">KVV02_006949</name>
</gene>